<keyword evidence="2" id="KW-1185">Reference proteome</keyword>
<comment type="caution">
    <text evidence="1">The sequence shown here is derived from an EMBL/GenBank/DDBJ whole genome shotgun (WGS) entry which is preliminary data.</text>
</comment>
<reference evidence="1 2" key="1">
    <citation type="journal article" date="2022" name="New Phytol.">
        <title>Ecological generalism drives hyperdiversity of secondary metabolite gene clusters in xylarialean endophytes.</title>
        <authorList>
            <person name="Franco M.E.E."/>
            <person name="Wisecaver J.H."/>
            <person name="Arnold A.E."/>
            <person name="Ju Y.M."/>
            <person name="Slot J.C."/>
            <person name="Ahrendt S."/>
            <person name="Moore L.P."/>
            <person name="Eastman K.E."/>
            <person name="Scott K."/>
            <person name="Konkel Z."/>
            <person name="Mondo S.J."/>
            <person name="Kuo A."/>
            <person name="Hayes R.D."/>
            <person name="Haridas S."/>
            <person name="Andreopoulos B."/>
            <person name="Riley R."/>
            <person name="LaButti K."/>
            <person name="Pangilinan J."/>
            <person name="Lipzen A."/>
            <person name="Amirebrahimi M."/>
            <person name="Yan J."/>
            <person name="Adam C."/>
            <person name="Keymanesh K."/>
            <person name="Ng V."/>
            <person name="Louie K."/>
            <person name="Northen T."/>
            <person name="Drula E."/>
            <person name="Henrissat B."/>
            <person name="Hsieh H.M."/>
            <person name="Youens-Clark K."/>
            <person name="Lutzoni F."/>
            <person name="Miadlikowska J."/>
            <person name="Eastwood D.C."/>
            <person name="Hamelin R.C."/>
            <person name="Grigoriev I.V."/>
            <person name="U'Ren J.M."/>
        </authorList>
    </citation>
    <scope>NUCLEOTIDE SEQUENCE [LARGE SCALE GENOMIC DNA]</scope>
    <source>
        <strain evidence="1 2">ER1909</strain>
    </source>
</reference>
<gene>
    <name evidence="1" type="ORF">F4821DRAFT_276916</name>
</gene>
<name>A0ACC0D7G9_9PEZI</name>
<proteinExistence type="predicted"/>
<dbReference type="Proteomes" id="UP001497680">
    <property type="component" value="Unassembled WGS sequence"/>
</dbReference>
<protein>
    <submittedName>
        <fullName evidence="1">Uncharacterized protein</fullName>
    </submittedName>
</protein>
<evidence type="ECO:0000313" key="2">
    <source>
        <dbReference type="Proteomes" id="UP001497680"/>
    </source>
</evidence>
<organism evidence="1 2">
    <name type="scientific">Hypoxylon rubiginosum</name>
    <dbReference type="NCBI Taxonomy" id="110542"/>
    <lineage>
        <taxon>Eukaryota</taxon>
        <taxon>Fungi</taxon>
        <taxon>Dikarya</taxon>
        <taxon>Ascomycota</taxon>
        <taxon>Pezizomycotina</taxon>
        <taxon>Sordariomycetes</taxon>
        <taxon>Xylariomycetidae</taxon>
        <taxon>Xylariales</taxon>
        <taxon>Hypoxylaceae</taxon>
        <taxon>Hypoxylon</taxon>
    </lineage>
</organism>
<sequence>MNPSIETIQGSRSYRARKQRPCDACRRRKICCVRDDGSTSCSLCQMRSERCTYLSAPNVRRRQNPAKSSEDSPQPFASDCNKPAQIIFSGDQNPSLLRHCLFNNDRYRTSDWECLHMTRIGDAHFVMVPDAHLDAHPPWYPQAPAIGPSAEVQAQLLDTYFAIIHNSFPILDPALIKVDELEANKPLLGAMCMLANPFAQQNAMTGVEAMAWCGYMHQSLAAESRYPRIETFEAGLLWLQRHTFTLKISQKNRRIRIAWGLFILEKWCALGLGRPSLISSHDWNVPVVTVAHFSNEVNSKHGWGTSHISATLFVAMANLSVILSDMLPTFYSLNAQASLKFKTNDELLSLVREYEGRLYHFRQTFLYPIESLAQGEQNLDPTGTLFLAYHTLQAVLYRAVLLYIPSDTGSYVRQQAKSVLLSAVDFTAFLKESQLRAFWWSPFSRVNFAILGSVMYNMLFLSTDEDEIKFWTTKVGEYRQLLESHSLNYDITKLAIKRLDKLAPVTGRQAADIPFLCEDV</sequence>
<evidence type="ECO:0000313" key="1">
    <source>
        <dbReference type="EMBL" id="KAI6088708.1"/>
    </source>
</evidence>
<dbReference type="EMBL" id="MU394299">
    <property type="protein sequence ID" value="KAI6088708.1"/>
    <property type="molecule type" value="Genomic_DNA"/>
</dbReference>
<accession>A0ACC0D7G9</accession>